<dbReference type="GO" id="GO:0009893">
    <property type="term" value="P:positive regulation of metabolic process"/>
    <property type="evidence" value="ECO:0007669"/>
    <property type="project" value="UniProtKB-ARBA"/>
</dbReference>
<sequence>MQRRRPRQFPVSCQLCRSMKLKCSRDQPCSNCVARGVTCQRAYRGPLTPSSPAQPQSTQSSGPSNAELLTRIQRLEELILQSHSGGIPSPIDMTSRSPALSSHVSEGEGDFKWLEGVGQSVISDLSNGLSFRVSTIQQAVSGDSGLGNSPASNWRPAASLFAQYTEHVVYLHHIVHLPSVQILMDDVYRQIGLGVVLEPSHVALLLSIFSSTAVFLSSHPRSASTFGSERNAFSCAFVWSKATLDVLDHSQRSSQGSIEDVQAMIILSFVVFNFEGLTVRFRTLSSNAVTIARELSLHRLDATPAKPSLSKESFTKMEIKRRVWFHLIATDRLLALSGGPQEGTYLINPNQMRVNYPRNMDDEDLDRQEPGYSVPMLQPTAMSYSIFRLQLANLCRVTVDTLPSAFSSWIDISYDTIITLDQQFQHFLHDLPFFLRLDEASRKQSRDIDRKYPQFVFQRYIICSTAHSRRFKLNQPFFTRTSLDRRYEYSRNACLQSARAIIDMKRNLDNHDAGSIISRLAVFLHTFYLATAVLVMDFCMNKDQQDHSERRQEVASACHDLQEASKTSRLASRFLASFRTILRKYQVEILPEVSSQAVAGPEILPGSSISKLGFVDETPDTILGSAAQDAEIEGLWESFIDPDHANTADTWDSVFSMLDAQLT</sequence>
<evidence type="ECO:0000256" key="1">
    <source>
        <dbReference type="ARBA" id="ARBA00004123"/>
    </source>
</evidence>
<dbReference type="Gene3D" id="4.10.240.10">
    <property type="entry name" value="Zn(2)-C6 fungal-type DNA-binding domain"/>
    <property type="match status" value="1"/>
</dbReference>
<dbReference type="AlphaFoldDB" id="A0A2I2GAJ7"/>
<evidence type="ECO:0000256" key="3">
    <source>
        <dbReference type="ARBA" id="ARBA00023125"/>
    </source>
</evidence>
<dbReference type="OrthoDB" id="3014581at2759"/>
<dbReference type="InterPro" id="IPR050613">
    <property type="entry name" value="Sec_Metabolite_Reg"/>
</dbReference>
<keyword evidence="9" id="KW-1185">Reference proteome</keyword>
<dbReference type="InterPro" id="IPR001138">
    <property type="entry name" value="Zn2Cys6_DnaBD"/>
</dbReference>
<evidence type="ECO:0000256" key="5">
    <source>
        <dbReference type="ARBA" id="ARBA00023242"/>
    </source>
</evidence>
<comment type="caution">
    <text evidence="8">The sequence shown here is derived from an EMBL/GenBank/DDBJ whole genome shotgun (WGS) entry which is preliminary data.</text>
</comment>
<organism evidence="8 9">
    <name type="scientific">Aspergillus steynii IBT 23096</name>
    <dbReference type="NCBI Taxonomy" id="1392250"/>
    <lineage>
        <taxon>Eukaryota</taxon>
        <taxon>Fungi</taxon>
        <taxon>Dikarya</taxon>
        <taxon>Ascomycota</taxon>
        <taxon>Pezizomycotina</taxon>
        <taxon>Eurotiomycetes</taxon>
        <taxon>Eurotiomycetidae</taxon>
        <taxon>Eurotiales</taxon>
        <taxon>Aspergillaceae</taxon>
        <taxon>Aspergillus</taxon>
        <taxon>Aspergillus subgen. Circumdati</taxon>
    </lineage>
</organism>
<dbReference type="PROSITE" id="PS00463">
    <property type="entry name" value="ZN2_CY6_FUNGAL_1"/>
    <property type="match status" value="1"/>
</dbReference>
<accession>A0A2I2GAJ7</accession>
<dbReference type="EMBL" id="MSFO01000003">
    <property type="protein sequence ID" value="PLB49897.1"/>
    <property type="molecule type" value="Genomic_DNA"/>
</dbReference>
<keyword evidence="3" id="KW-0238">DNA-binding</keyword>
<keyword evidence="5" id="KW-0539">Nucleus</keyword>
<dbReference type="SUPFAM" id="SSF57701">
    <property type="entry name" value="Zn2/Cys6 DNA-binding domain"/>
    <property type="match status" value="1"/>
</dbReference>
<dbReference type="GeneID" id="36558395"/>
<dbReference type="PANTHER" id="PTHR31001:SF90">
    <property type="entry name" value="CENTROMERE DNA-BINDING PROTEIN COMPLEX CBF3 SUBUNIT B"/>
    <property type="match status" value="1"/>
</dbReference>
<dbReference type="GO" id="GO:0005634">
    <property type="term" value="C:nucleus"/>
    <property type="evidence" value="ECO:0007669"/>
    <property type="project" value="UniProtKB-SubCell"/>
</dbReference>
<name>A0A2I2GAJ7_9EURO</name>
<dbReference type="STRING" id="1392250.A0A2I2GAJ7"/>
<keyword evidence="2" id="KW-0805">Transcription regulation</keyword>
<feature type="compositionally biased region" description="Polar residues" evidence="6">
    <location>
        <begin position="92"/>
        <end position="103"/>
    </location>
</feature>
<feature type="compositionally biased region" description="Low complexity" evidence="6">
    <location>
        <begin position="50"/>
        <end position="64"/>
    </location>
</feature>
<evidence type="ECO:0000313" key="9">
    <source>
        <dbReference type="Proteomes" id="UP000234275"/>
    </source>
</evidence>
<comment type="subcellular location">
    <subcellularLocation>
        <location evidence="1">Nucleus</location>
    </subcellularLocation>
</comment>
<evidence type="ECO:0000256" key="6">
    <source>
        <dbReference type="SAM" id="MobiDB-lite"/>
    </source>
</evidence>
<dbReference type="CDD" id="cd00067">
    <property type="entry name" value="GAL4"/>
    <property type="match status" value="1"/>
</dbReference>
<feature type="domain" description="Zn(2)-C6 fungal-type" evidence="7">
    <location>
        <begin position="12"/>
        <end position="41"/>
    </location>
</feature>
<dbReference type="PROSITE" id="PS50048">
    <property type="entry name" value="ZN2_CY6_FUNGAL_2"/>
    <property type="match status" value="1"/>
</dbReference>
<dbReference type="CDD" id="cd12148">
    <property type="entry name" value="fungal_TF_MHR"/>
    <property type="match status" value="1"/>
</dbReference>
<dbReference type="Proteomes" id="UP000234275">
    <property type="component" value="Unassembled WGS sequence"/>
</dbReference>
<evidence type="ECO:0000313" key="8">
    <source>
        <dbReference type="EMBL" id="PLB49897.1"/>
    </source>
</evidence>
<evidence type="ECO:0000256" key="2">
    <source>
        <dbReference type="ARBA" id="ARBA00023015"/>
    </source>
</evidence>
<feature type="region of interest" description="Disordered" evidence="6">
    <location>
        <begin position="46"/>
        <end position="65"/>
    </location>
</feature>
<feature type="region of interest" description="Disordered" evidence="6">
    <location>
        <begin position="84"/>
        <end position="103"/>
    </location>
</feature>
<dbReference type="Pfam" id="PF00172">
    <property type="entry name" value="Zn_clus"/>
    <property type="match status" value="1"/>
</dbReference>
<dbReference type="GO" id="GO:0000981">
    <property type="term" value="F:DNA-binding transcription factor activity, RNA polymerase II-specific"/>
    <property type="evidence" value="ECO:0007669"/>
    <property type="project" value="InterPro"/>
</dbReference>
<evidence type="ECO:0000259" key="7">
    <source>
        <dbReference type="PROSITE" id="PS50048"/>
    </source>
</evidence>
<evidence type="ECO:0000256" key="4">
    <source>
        <dbReference type="ARBA" id="ARBA00023163"/>
    </source>
</evidence>
<keyword evidence="4" id="KW-0804">Transcription</keyword>
<dbReference type="InterPro" id="IPR036864">
    <property type="entry name" value="Zn2-C6_fun-type_DNA-bd_sf"/>
</dbReference>
<reference evidence="8 9" key="1">
    <citation type="submission" date="2016-12" db="EMBL/GenBank/DDBJ databases">
        <title>The genomes of Aspergillus section Nigri reveals drivers in fungal speciation.</title>
        <authorList>
            <consortium name="DOE Joint Genome Institute"/>
            <person name="Vesth T.C."/>
            <person name="Nybo J."/>
            <person name="Theobald S."/>
            <person name="Brandl J."/>
            <person name="Frisvad J.C."/>
            <person name="Nielsen K.F."/>
            <person name="Lyhne E.K."/>
            <person name="Kogle M.E."/>
            <person name="Kuo A."/>
            <person name="Riley R."/>
            <person name="Clum A."/>
            <person name="Nolan M."/>
            <person name="Lipzen A."/>
            <person name="Salamov A."/>
            <person name="Henrissat B."/>
            <person name="Wiebenga A."/>
            <person name="De Vries R.P."/>
            <person name="Grigoriev I.V."/>
            <person name="Mortensen U.H."/>
            <person name="Andersen M.R."/>
            <person name="Baker S.E."/>
        </authorList>
    </citation>
    <scope>NUCLEOTIDE SEQUENCE [LARGE SCALE GENOMIC DNA]</scope>
    <source>
        <strain evidence="8 9">IBT 23096</strain>
    </source>
</reference>
<dbReference type="GO" id="GO:0008270">
    <property type="term" value="F:zinc ion binding"/>
    <property type="evidence" value="ECO:0007669"/>
    <property type="project" value="InterPro"/>
</dbReference>
<protein>
    <recommendedName>
        <fullName evidence="7">Zn(2)-C6 fungal-type domain-containing protein</fullName>
    </recommendedName>
</protein>
<dbReference type="GO" id="GO:0003677">
    <property type="term" value="F:DNA binding"/>
    <property type="evidence" value="ECO:0007669"/>
    <property type="project" value="UniProtKB-KW"/>
</dbReference>
<proteinExistence type="predicted"/>
<dbReference type="PANTHER" id="PTHR31001">
    <property type="entry name" value="UNCHARACTERIZED TRANSCRIPTIONAL REGULATORY PROTEIN"/>
    <property type="match status" value="1"/>
</dbReference>
<dbReference type="RefSeq" id="XP_024705199.1">
    <property type="nucleotide sequence ID" value="XM_024850696.1"/>
</dbReference>
<dbReference type="VEuPathDB" id="FungiDB:P170DRAFT_445337"/>
<gene>
    <name evidence="8" type="ORF">P170DRAFT_445337</name>
</gene>